<dbReference type="EMBL" id="LAZR01028890">
    <property type="protein sequence ID" value="KKL61203.1"/>
    <property type="molecule type" value="Genomic_DNA"/>
</dbReference>
<name>A0A0F9DHM5_9ZZZZ</name>
<protein>
    <submittedName>
        <fullName evidence="1">Uncharacterized protein</fullName>
    </submittedName>
</protein>
<evidence type="ECO:0000313" key="1">
    <source>
        <dbReference type="EMBL" id="KKL61203.1"/>
    </source>
</evidence>
<organism evidence="1">
    <name type="scientific">marine sediment metagenome</name>
    <dbReference type="NCBI Taxonomy" id="412755"/>
    <lineage>
        <taxon>unclassified sequences</taxon>
        <taxon>metagenomes</taxon>
        <taxon>ecological metagenomes</taxon>
    </lineage>
</organism>
<feature type="non-terminal residue" evidence="1">
    <location>
        <position position="1"/>
    </location>
</feature>
<dbReference type="AlphaFoldDB" id="A0A0F9DHM5"/>
<gene>
    <name evidence="1" type="ORF">LCGC14_2197660</name>
</gene>
<proteinExistence type="predicted"/>
<reference evidence="1" key="1">
    <citation type="journal article" date="2015" name="Nature">
        <title>Complex archaea that bridge the gap between prokaryotes and eukaryotes.</title>
        <authorList>
            <person name="Spang A."/>
            <person name="Saw J.H."/>
            <person name="Jorgensen S.L."/>
            <person name="Zaremba-Niedzwiedzka K."/>
            <person name="Martijn J."/>
            <person name="Lind A.E."/>
            <person name="van Eijk R."/>
            <person name="Schleper C."/>
            <person name="Guy L."/>
            <person name="Ettema T.J."/>
        </authorList>
    </citation>
    <scope>NUCLEOTIDE SEQUENCE</scope>
</reference>
<accession>A0A0F9DHM5</accession>
<comment type="caution">
    <text evidence="1">The sequence shown here is derived from an EMBL/GenBank/DDBJ whole genome shotgun (WGS) entry which is preliminary data.</text>
</comment>
<sequence>YTRKNCIYIPLSMAQWPYQELKELIAHELFHIVSTNNPEFRNKWYAKLGFFPCPKLEIPKEFKNLYVTNPDTVGKNCYVEFQDNGTQVKAVPFLYSETPYRGGYFFRYLHFSFLVSELKKNEWLPVYEAQLPKLIDAPQKLYQICEEIDPYNNQHRLHPEEILAYYWSFLPFLETELEYNKRIFIKKISDLLQH</sequence>